<proteinExistence type="predicted"/>
<reference evidence="2 3" key="1">
    <citation type="submission" date="2017-11" db="EMBL/GenBank/DDBJ databases">
        <title>Draft genome sequence of Enterococcus plantarum TRW2 strain isolated from lettuce.</title>
        <authorList>
            <person name="Kim E.B."/>
            <person name="Marco M.L."/>
            <person name="Williams T.R."/>
            <person name="You I.H."/>
        </authorList>
    </citation>
    <scope>NUCLEOTIDE SEQUENCE [LARGE SCALE GENOMIC DNA]</scope>
    <source>
        <strain evidence="2 3">TRW2</strain>
    </source>
</reference>
<evidence type="ECO:0000313" key="3">
    <source>
        <dbReference type="Proteomes" id="UP000249828"/>
    </source>
</evidence>
<organism evidence="2 3">
    <name type="scientific">Enterococcus plantarum</name>
    <dbReference type="NCBI Taxonomy" id="1077675"/>
    <lineage>
        <taxon>Bacteria</taxon>
        <taxon>Bacillati</taxon>
        <taxon>Bacillota</taxon>
        <taxon>Bacilli</taxon>
        <taxon>Lactobacillales</taxon>
        <taxon>Enterococcaceae</taxon>
        <taxon>Enterococcus</taxon>
    </lineage>
</organism>
<keyword evidence="1" id="KW-0472">Membrane</keyword>
<keyword evidence="3" id="KW-1185">Reference proteome</keyword>
<dbReference type="Proteomes" id="UP000249828">
    <property type="component" value="Unassembled WGS sequence"/>
</dbReference>
<name>A0A2W3YVW0_9ENTE</name>
<gene>
    <name evidence="2" type="ORF">CI088_12085</name>
</gene>
<comment type="caution">
    <text evidence="2">The sequence shown here is derived from an EMBL/GenBank/DDBJ whole genome shotgun (WGS) entry which is preliminary data.</text>
</comment>
<keyword evidence="1" id="KW-1133">Transmembrane helix</keyword>
<protein>
    <submittedName>
        <fullName evidence="2">Uncharacterized protein</fullName>
    </submittedName>
</protein>
<keyword evidence="1" id="KW-0812">Transmembrane</keyword>
<accession>A0A2W3YVW0</accession>
<dbReference type="EMBL" id="PIEU01000100">
    <property type="protein sequence ID" value="PZL71731.1"/>
    <property type="molecule type" value="Genomic_DNA"/>
</dbReference>
<dbReference type="AlphaFoldDB" id="A0A2W3YVW0"/>
<dbReference type="RefSeq" id="WP_111248377.1">
    <property type="nucleotide sequence ID" value="NZ_PIEU01000100.1"/>
</dbReference>
<sequence length="75" mass="8757">MKKINNFLSKHWDEIIMIVATFSVMVNMAIGNDLRALIYIILMCGLGMQRTVEELIDWVKTLCNLLYHLEKDRKG</sequence>
<feature type="transmembrane region" description="Helical" evidence="1">
    <location>
        <begin position="12"/>
        <end position="30"/>
    </location>
</feature>
<evidence type="ECO:0000313" key="2">
    <source>
        <dbReference type="EMBL" id="PZL71731.1"/>
    </source>
</evidence>
<evidence type="ECO:0000256" key="1">
    <source>
        <dbReference type="SAM" id="Phobius"/>
    </source>
</evidence>